<dbReference type="CDD" id="cd08566">
    <property type="entry name" value="GDPD_AtGDE_like"/>
    <property type="match status" value="1"/>
</dbReference>
<dbReference type="Gene3D" id="3.20.20.190">
    <property type="entry name" value="Phosphatidylinositol (PI) phosphodiesterase"/>
    <property type="match status" value="1"/>
</dbReference>
<dbReference type="InterPro" id="IPR030395">
    <property type="entry name" value="GP_PDE_dom"/>
</dbReference>
<dbReference type="Pfam" id="PF13472">
    <property type="entry name" value="Lipase_GDSL_2"/>
    <property type="match status" value="1"/>
</dbReference>
<dbReference type="Pfam" id="PF03009">
    <property type="entry name" value="GDPD"/>
    <property type="match status" value="1"/>
</dbReference>
<dbReference type="SUPFAM" id="SSF52266">
    <property type="entry name" value="SGNH hydrolase"/>
    <property type="match status" value="1"/>
</dbReference>
<dbReference type="Gene3D" id="3.40.50.1110">
    <property type="entry name" value="SGNH hydrolase"/>
    <property type="match status" value="1"/>
</dbReference>
<dbReference type="InterPro" id="IPR032160">
    <property type="entry name" value="DUF4996"/>
</dbReference>
<evidence type="ECO:0000259" key="1">
    <source>
        <dbReference type="PROSITE" id="PS51704"/>
    </source>
</evidence>
<dbReference type="Pfam" id="PF16387">
    <property type="entry name" value="DUF4996"/>
    <property type="match status" value="1"/>
</dbReference>
<keyword evidence="3" id="KW-1185">Reference proteome</keyword>
<evidence type="ECO:0000313" key="2">
    <source>
        <dbReference type="EMBL" id="QTD38465.1"/>
    </source>
</evidence>
<reference evidence="2 3" key="1">
    <citation type="submission" date="2021-03" db="EMBL/GenBank/DDBJ databases">
        <title>Complete genome of Polaribacter_sp.G4M1.</title>
        <authorList>
            <person name="Jeong S.W."/>
            <person name="Bae J.W."/>
        </authorList>
    </citation>
    <scope>NUCLEOTIDE SEQUENCE [LARGE SCALE GENOMIC DNA]</scope>
    <source>
        <strain evidence="2 3">G4M1</strain>
    </source>
</reference>
<organism evidence="2 3">
    <name type="scientific">Polaribacter batillariae</name>
    <dbReference type="NCBI Taxonomy" id="2808900"/>
    <lineage>
        <taxon>Bacteria</taxon>
        <taxon>Pseudomonadati</taxon>
        <taxon>Bacteroidota</taxon>
        <taxon>Flavobacteriia</taxon>
        <taxon>Flavobacteriales</taxon>
        <taxon>Flavobacteriaceae</taxon>
    </lineage>
</organism>
<dbReference type="InterPro" id="IPR013830">
    <property type="entry name" value="SGNH_hydro"/>
</dbReference>
<proteinExistence type="predicted"/>
<accession>A0ABX7SW30</accession>
<dbReference type="PANTHER" id="PTHR46320:SF1">
    <property type="entry name" value="GLYCEROPHOSPHODIESTER PHOSPHODIESTERASE 1"/>
    <property type="match status" value="1"/>
</dbReference>
<dbReference type="PANTHER" id="PTHR46320">
    <property type="entry name" value="GLYCEROPHOSPHODIESTER PHOSPHODIESTERASE 1"/>
    <property type="match status" value="1"/>
</dbReference>
<gene>
    <name evidence="2" type="ORF">JL193_04005</name>
</gene>
<name>A0ABX7SW30_9FLAO</name>
<protein>
    <recommendedName>
        <fullName evidence="1">GP-PDE domain-containing protein</fullName>
    </recommendedName>
</protein>
<dbReference type="PROSITE" id="PS51704">
    <property type="entry name" value="GP_PDE"/>
    <property type="match status" value="1"/>
</dbReference>
<dbReference type="InterPro" id="IPR017946">
    <property type="entry name" value="PLC-like_Pdiesterase_TIM-brl"/>
</dbReference>
<dbReference type="InterPro" id="IPR036514">
    <property type="entry name" value="SGNH_hydro_sf"/>
</dbReference>
<evidence type="ECO:0000313" key="3">
    <source>
        <dbReference type="Proteomes" id="UP000663935"/>
    </source>
</evidence>
<feature type="domain" description="GP-PDE" evidence="1">
    <location>
        <begin position="151"/>
        <end position="404"/>
    </location>
</feature>
<dbReference type="EMBL" id="CP071795">
    <property type="protein sequence ID" value="QTD38465.1"/>
    <property type="molecule type" value="Genomic_DNA"/>
</dbReference>
<dbReference type="SUPFAM" id="SSF51695">
    <property type="entry name" value="PLC-like phosphodiesterases"/>
    <property type="match status" value="1"/>
</dbReference>
<sequence length="410" mass="47074">MDEVTESRPEKIFLLIGTNDLRNKKTPEYIIQKITQITEKIRKESPNTIVYLQSLLPTYNRPERPISSIKAINEGIKKLEDKTKVFYIDLFSHFANPNEEDQLYNNLSLDGLHLNGKGYLKWKKIIENKVNDYGHLKKSLQHLKNPSDNYVFVIAHRGDWRNAPENSIQAIKGCIDMGVDAVEIDIAETKDGHIIIMHDKKLERTTNGKGAVKEKTLKEIKQLVLKDGVGRKTKYKIPTLKEALLFSKGKIILDLDVKSEIPFKKIAQILEETGTTNQVILRSYRPLKEAYAYYGNILKKLNYIPGVSKKIKNIDKYIKEFESDINPLAYAIKFEKDDAPITKFMSVIAKNKDKVWVHSITANRSGGHDDEKAITDPDNAWGWLINNGVNMIQTDRPRLLLNYLRSRGVR</sequence>
<dbReference type="Proteomes" id="UP000663935">
    <property type="component" value="Chromosome"/>
</dbReference>